<protein>
    <submittedName>
        <fullName evidence="1">F-box protein</fullName>
    </submittedName>
</protein>
<dbReference type="EMBL" id="CM045770">
    <property type="protein sequence ID" value="KAI7991604.1"/>
    <property type="molecule type" value="Genomic_DNA"/>
</dbReference>
<proteinExistence type="predicted"/>
<reference evidence="1 2" key="1">
    <citation type="journal article" date="2022" name="Plant J.">
        <title>Chromosome-level genome of Camellia lanceoleosa provides a valuable resource for understanding genome evolution and self-incompatibility.</title>
        <authorList>
            <person name="Gong W."/>
            <person name="Xiao S."/>
            <person name="Wang L."/>
            <person name="Liao Z."/>
            <person name="Chang Y."/>
            <person name="Mo W."/>
            <person name="Hu G."/>
            <person name="Li W."/>
            <person name="Zhao G."/>
            <person name="Zhu H."/>
            <person name="Hu X."/>
            <person name="Ji K."/>
            <person name="Xiang X."/>
            <person name="Song Q."/>
            <person name="Yuan D."/>
            <person name="Jin S."/>
            <person name="Zhang L."/>
        </authorList>
    </citation>
    <scope>NUCLEOTIDE SEQUENCE [LARGE SCALE GENOMIC DNA]</scope>
    <source>
        <strain evidence="1">SQ_2022a</strain>
    </source>
</reference>
<comment type="caution">
    <text evidence="1">The sequence shown here is derived from an EMBL/GenBank/DDBJ whole genome shotgun (WGS) entry which is preliminary data.</text>
</comment>
<sequence>MDTADSLTTVDHGGGGGTTISAVHPDILQTHILTRLDGPTLASAASTSSQLRALSSQDHLWRYICNDKWPSTAHPRVRRLISSFPSAHRSFISDSFPSLDHRHPLRRSPPNRRHTSPPPSQLFSAVDLHYQTKPVLSKALATETITGLMLGADFRIDLLDPKETVPMPVNLDFRDDTCESDLEENLTLSWIVIDPVRNRAANFSSFRPVSVDRNWLTGDIELRYVTVLPGDRRGEVLQCCAIVTCGGREGGGLHVREVSLQVEDMEGKNLGWEESLVILLEAVEGGKRRIGKRGGEKEGYEMCLKMKKERSERKKRRQKRLEVASIATAVTIFVAFWVFVVIRILQFLHLV</sequence>
<organism evidence="1 2">
    <name type="scientific">Camellia lanceoleosa</name>
    <dbReference type="NCBI Taxonomy" id="1840588"/>
    <lineage>
        <taxon>Eukaryota</taxon>
        <taxon>Viridiplantae</taxon>
        <taxon>Streptophyta</taxon>
        <taxon>Embryophyta</taxon>
        <taxon>Tracheophyta</taxon>
        <taxon>Spermatophyta</taxon>
        <taxon>Magnoliopsida</taxon>
        <taxon>eudicotyledons</taxon>
        <taxon>Gunneridae</taxon>
        <taxon>Pentapetalae</taxon>
        <taxon>asterids</taxon>
        <taxon>Ericales</taxon>
        <taxon>Theaceae</taxon>
        <taxon>Camellia</taxon>
    </lineage>
</organism>
<dbReference type="Proteomes" id="UP001060215">
    <property type="component" value="Chromosome 13"/>
</dbReference>
<evidence type="ECO:0000313" key="2">
    <source>
        <dbReference type="Proteomes" id="UP001060215"/>
    </source>
</evidence>
<keyword evidence="2" id="KW-1185">Reference proteome</keyword>
<gene>
    <name evidence="1" type="ORF">LOK49_LG12G01673</name>
</gene>
<name>A0ACC0FST3_9ERIC</name>
<accession>A0ACC0FST3</accession>
<evidence type="ECO:0000313" key="1">
    <source>
        <dbReference type="EMBL" id="KAI7991604.1"/>
    </source>
</evidence>